<dbReference type="PANTHER" id="PTHR46734:SF1">
    <property type="entry name" value="TELOMERIC REPEAT-BINDING FACTOR 1"/>
    <property type="match status" value="1"/>
</dbReference>
<evidence type="ECO:0000256" key="1">
    <source>
        <dbReference type="ARBA" id="ARBA00023242"/>
    </source>
</evidence>
<feature type="compositionally biased region" description="Polar residues" evidence="2">
    <location>
        <begin position="929"/>
        <end position="964"/>
    </location>
</feature>
<dbReference type="Gene3D" id="1.10.246.220">
    <property type="match status" value="1"/>
</dbReference>
<feature type="compositionally biased region" description="Low complexity" evidence="2">
    <location>
        <begin position="20"/>
        <end position="45"/>
    </location>
</feature>
<keyword evidence="6" id="KW-1185">Reference proteome</keyword>
<dbReference type="SMART" id="SM00717">
    <property type="entry name" value="SANT"/>
    <property type="match status" value="2"/>
</dbReference>
<evidence type="ECO:0000313" key="6">
    <source>
        <dbReference type="Proteomes" id="UP000001194"/>
    </source>
</evidence>
<accession>B0DQV8</accession>
<proteinExistence type="predicted"/>
<dbReference type="CDD" id="cd11660">
    <property type="entry name" value="SANT_TRF"/>
    <property type="match status" value="2"/>
</dbReference>
<dbReference type="PROSITE" id="PS50090">
    <property type="entry name" value="MYB_LIKE"/>
    <property type="match status" value="2"/>
</dbReference>
<dbReference type="EMBL" id="DS547126">
    <property type="protein sequence ID" value="EDR03185.1"/>
    <property type="molecule type" value="Genomic_DNA"/>
</dbReference>
<dbReference type="InterPro" id="IPR001005">
    <property type="entry name" value="SANT/Myb"/>
</dbReference>
<feature type="compositionally biased region" description="Low complexity" evidence="2">
    <location>
        <begin position="794"/>
        <end position="809"/>
    </location>
</feature>
<organism evidence="6">
    <name type="scientific">Laccaria bicolor (strain S238N-H82 / ATCC MYA-4686)</name>
    <name type="common">Bicoloured deceiver</name>
    <name type="synonym">Laccaria laccata var. bicolor</name>
    <dbReference type="NCBI Taxonomy" id="486041"/>
    <lineage>
        <taxon>Eukaryota</taxon>
        <taxon>Fungi</taxon>
        <taxon>Dikarya</taxon>
        <taxon>Basidiomycota</taxon>
        <taxon>Agaricomycotina</taxon>
        <taxon>Agaricomycetes</taxon>
        <taxon>Agaricomycetidae</taxon>
        <taxon>Agaricales</taxon>
        <taxon>Agaricineae</taxon>
        <taxon>Hydnangiaceae</taxon>
        <taxon>Laccaria</taxon>
    </lineage>
</organism>
<dbReference type="Gene3D" id="1.10.10.60">
    <property type="entry name" value="Homeodomain-like"/>
    <property type="match status" value="1"/>
</dbReference>
<dbReference type="RefSeq" id="XP_001886326.1">
    <property type="nucleotide sequence ID" value="XM_001886291.1"/>
</dbReference>
<feature type="domain" description="HTH myb-type" evidence="4">
    <location>
        <begin position="108"/>
        <end position="167"/>
    </location>
</feature>
<reference evidence="5 6" key="1">
    <citation type="journal article" date="2008" name="Nature">
        <title>The genome of Laccaria bicolor provides insights into mycorrhizal symbiosis.</title>
        <authorList>
            <person name="Martin F."/>
            <person name="Aerts A."/>
            <person name="Ahren D."/>
            <person name="Brun A."/>
            <person name="Danchin E.G.J."/>
            <person name="Duchaussoy F."/>
            <person name="Gibon J."/>
            <person name="Kohler A."/>
            <person name="Lindquist E."/>
            <person name="Pereda V."/>
            <person name="Salamov A."/>
            <person name="Shapiro H.J."/>
            <person name="Wuyts J."/>
            <person name="Blaudez D."/>
            <person name="Buee M."/>
            <person name="Brokstein P."/>
            <person name="Canbaeck B."/>
            <person name="Cohen D."/>
            <person name="Courty P.E."/>
            <person name="Coutinho P.M."/>
            <person name="Delaruelle C."/>
            <person name="Detter J.C."/>
            <person name="Deveau A."/>
            <person name="DiFazio S."/>
            <person name="Duplessis S."/>
            <person name="Fraissinet-Tachet L."/>
            <person name="Lucic E."/>
            <person name="Frey-Klett P."/>
            <person name="Fourrey C."/>
            <person name="Feussner I."/>
            <person name="Gay G."/>
            <person name="Grimwood J."/>
            <person name="Hoegger P.J."/>
            <person name="Jain P."/>
            <person name="Kilaru S."/>
            <person name="Labbe J."/>
            <person name="Lin Y.C."/>
            <person name="Legue V."/>
            <person name="Le Tacon F."/>
            <person name="Marmeisse R."/>
            <person name="Melayah D."/>
            <person name="Montanini B."/>
            <person name="Muratet M."/>
            <person name="Nehls U."/>
            <person name="Niculita-Hirzel H."/>
            <person name="Oudot-Le Secq M.P."/>
            <person name="Peter M."/>
            <person name="Quesneville H."/>
            <person name="Rajashekar B."/>
            <person name="Reich M."/>
            <person name="Rouhier N."/>
            <person name="Schmutz J."/>
            <person name="Yin T."/>
            <person name="Chalot M."/>
            <person name="Henrissat B."/>
            <person name="Kuees U."/>
            <person name="Lucas S."/>
            <person name="Van de Peer Y."/>
            <person name="Podila G.K."/>
            <person name="Polle A."/>
            <person name="Pukkila P.J."/>
            <person name="Richardson P.M."/>
            <person name="Rouze P."/>
            <person name="Sanders I.R."/>
            <person name="Stajich J.E."/>
            <person name="Tunlid A."/>
            <person name="Tuskan G."/>
            <person name="Grigoriev I.V."/>
        </authorList>
    </citation>
    <scope>NUCLEOTIDE SEQUENCE [LARGE SCALE GENOMIC DNA]</scope>
    <source>
        <strain evidence="6">S238N-H82 / ATCC MYA-4686</strain>
    </source>
</reference>
<feature type="compositionally biased region" description="Low complexity" evidence="2">
    <location>
        <begin position="838"/>
        <end position="849"/>
    </location>
</feature>
<feature type="domain" description="Myb-like" evidence="3">
    <location>
        <begin position="108"/>
        <end position="163"/>
    </location>
</feature>
<gene>
    <name evidence="5" type="ORF">LACBIDRAFT_307744</name>
</gene>
<feature type="compositionally biased region" description="Pro residues" evidence="2">
    <location>
        <begin position="1"/>
        <end position="10"/>
    </location>
</feature>
<evidence type="ECO:0000256" key="2">
    <source>
        <dbReference type="SAM" id="MobiDB-lite"/>
    </source>
</evidence>
<feature type="region of interest" description="Disordered" evidence="2">
    <location>
        <begin position="925"/>
        <end position="997"/>
    </location>
</feature>
<feature type="region of interest" description="Disordered" evidence="2">
    <location>
        <begin position="416"/>
        <end position="438"/>
    </location>
</feature>
<dbReference type="PANTHER" id="PTHR46734">
    <property type="entry name" value="TELOMERIC REPEAT-BINDING FACTOR 1 TERF1"/>
    <property type="match status" value="1"/>
</dbReference>
<feature type="compositionally biased region" description="Low complexity" evidence="2">
    <location>
        <begin position="454"/>
        <end position="463"/>
    </location>
</feature>
<sequence length="997" mass="107573">MASLPNPPPEHQQQPVTKLPASSTFSFKAPFPASSSSSSSTPASPLKHRRVSLALPSSPRVVQAWSFRDDTGIDSSSGGGSNLALPEKKGKMRKIAPTAEDEDPTTFQEKKPRKKWSAEETQMLVDGCNRHGVGNWKTILSDPTLKFDSRSPVDLKDRFRTYFPDAYKQHYPNARTHLSSKVRSTLPDGSPLFEKTRSKRRRPFTEEEDRALKAGYEKHGTVWATIVKDPVFQDQNRRSTDLRDRFRNAFPELYQLAGYKPRTAAKKKNGSTLLGDCIGMGQKVPMRAATDDQLVMSTTGPVRSRRRAHTSQGLLRGGTKSVPQSTAVSEDEDSSGGEDESEASPAFKQPQIPVFVDNVSTVSLRTKKQPPSVVDVFTLDDDDEMEMVTIDSLSDPLTIPDFLPNQTHSEMETQSQQPWSSGINTPTHSHNAWSTTAGSPTSSHISADFLMNQNQNTTSSHSSPFLHQRSSGNGNGNNLGMIGKSAWGNDWFSPNPRLDPSASASDVLSPASPFSFSHHLNHGVLDRYDLFPASMPHDFSSEVGVGDSHSTFSDEMFPPNGFRGFTHHSNYAGDLIFGARTHHHQPQSSSYYSAGFGFGLGFGGGLGLSGMGQTAGIHPMQLHTPALPGIDEIELTGITLDDHADPLGVPLPPDAMDDDELDVSGLSSLSSSHSGLSSSLSSQSVPHTQQQKEEPQEPIDRLCLDDIVDFSQELHLTPPATPLNHPRPMRRSSGSVLQHYSSTGNGGAPHTRSISVPPSEARGANGNGNGRWRISPNGQPESSLGGGSVSMSELSPFFSSPTPSSTGSARSGGGLRAPLLPLPDFRPLTPTNTNTQHSQNSLLSTNASSSPPPSMSMHDSWRTNMFANGNTLDMYDLPFLDLHYYGGSMGNNNGNGNTFGFSGLTAAAGMDVAGDSRQGQALDLAQAAVSKSTKQQHVSDPPLTTATTTKDSVPTTAPKQQGRSMSHHRGQSAVCPQDLMLRNDNKRKRASWDGGHG</sequence>
<dbReference type="SUPFAM" id="SSF46689">
    <property type="entry name" value="Homeodomain-like"/>
    <property type="match status" value="2"/>
</dbReference>
<feature type="region of interest" description="Disordered" evidence="2">
    <location>
        <begin position="1"/>
        <end position="118"/>
    </location>
</feature>
<dbReference type="AlphaFoldDB" id="B0DQV8"/>
<dbReference type="Pfam" id="PF00249">
    <property type="entry name" value="Myb_DNA-binding"/>
    <property type="match status" value="1"/>
</dbReference>
<dbReference type="OrthoDB" id="608866at2759"/>
<dbReference type="GeneID" id="6081958"/>
<dbReference type="KEGG" id="lbc:LACBIDRAFT_307744"/>
<feature type="compositionally biased region" description="Low complexity" evidence="2">
    <location>
        <begin position="664"/>
        <end position="684"/>
    </location>
</feature>
<evidence type="ECO:0000313" key="5">
    <source>
        <dbReference type="EMBL" id="EDR03185.1"/>
    </source>
</evidence>
<keyword evidence="1" id="KW-0539">Nucleus</keyword>
<feature type="region of interest" description="Disordered" evidence="2">
    <location>
        <begin position="716"/>
        <end position="857"/>
    </location>
</feature>
<dbReference type="HOGENOM" id="CLU_005252_0_0_1"/>
<feature type="domain" description="Myb-like" evidence="3">
    <location>
        <begin position="196"/>
        <end position="250"/>
    </location>
</feature>
<dbReference type="InterPro" id="IPR009057">
    <property type="entry name" value="Homeodomain-like_sf"/>
</dbReference>
<evidence type="ECO:0000259" key="3">
    <source>
        <dbReference type="PROSITE" id="PS50090"/>
    </source>
</evidence>
<feature type="region of interest" description="Disordered" evidence="2">
    <location>
        <begin position="454"/>
        <end position="480"/>
    </location>
</feature>
<feature type="compositionally biased region" description="Acidic residues" evidence="2">
    <location>
        <begin position="329"/>
        <end position="342"/>
    </location>
</feature>
<feature type="compositionally biased region" description="Polar residues" evidence="2">
    <location>
        <begin position="732"/>
        <end position="743"/>
    </location>
</feature>
<evidence type="ECO:0000259" key="4">
    <source>
        <dbReference type="PROSITE" id="PS51294"/>
    </source>
</evidence>
<feature type="region of interest" description="Disordered" evidence="2">
    <location>
        <begin position="289"/>
        <end position="352"/>
    </location>
</feature>
<feature type="region of interest" description="Disordered" evidence="2">
    <location>
        <begin position="644"/>
        <end position="698"/>
    </location>
</feature>
<feature type="domain" description="HTH myb-type" evidence="4">
    <location>
        <begin position="196"/>
        <end position="228"/>
    </location>
</feature>
<dbReference type="InterPro" id="IPR052450">
    <property type="entry name" value="TRBD-Containing_Protein"/>
</dbReference>
<name>B0DQV8_LACBS</name>
<dbReference type="InterPro" id="IPR017930">
    <property type="entry name" value="Myb_dom"/>
</dbReference>
<dbReference type="Proteomes" id="UP000001194">
    <property type="component" value="Unassembled WGS sequence"/>
</dbReference>
<dbReference type="PROSITE" id="PS51294">
    <property type="entry name" value="HTH_MYB"/>
    <property type="match status" value="2"/>
</dbReference>
<dbReference type="InParanoid" id="B0DQV8"/>
<protein>
    <submittedName>
        <fullName evidence="5">Predicted protein</fullName>
    </submittedName>
</protein>
<dbReference type="STRING" id="486041.B0DQV8"/>
<feature type="region of interest" description="Disordered" evidence="2">
    <location>
        <begin position="181"/>
        <end position="208"/>
    </location>
</feature>